<evidence type="ECO:0000256" key="6">
    <source>
        <dbReference type="ARBA" id="ARBA00025799"/>
    </source>
</evidence>
<dbReference type="Proteomes" id="UP001363151">
    <property type="component" value="Unassembled WGS sequence"/>
</dbReference>
<reference evidence="9 10" key="1">
    <citation type="submission" date="2024-03" db="EMBL/GenBank/DDBJ databases">
        <title>Aureococcus anophagefferens CCMP1851 and Kratosvirus quantuckense: Draft genome of a second virus-susceptible host strain in the model system.</title>
        <authorList>
            <person name="Chase E."/>
            <person name="Truchon A.R."/>
            <person name="Schepens W."/>
            <person name="Wilhelm S.W."/>
        </authorList>
    </citation>
    <scope>NUCLEOTIDE SEQUENCE [LARGE SCALE GENOMIC DNA]</scope>
    <source>
        <strain evidence="9 10">CCMP1851</strain>
    </source>
</reference>
<feature type="chain" id="PRO_5046301738" evidence="8">
    <location>
        <begin position="28"/>
        <end position="246"/>
    </location>
</feature>
<dbReference type="PANTHER" id="PTHR21493:SF9">
    <property type="entry name" value="GOLGI TRANSPORT PROTEIN 1-RELATED"/>
    <property type="match status" value="1"/>
</dbReference>
<proteinExistence type="inferred from homology"/>
<name>A0ABR1GAG8_AURAN</name>
<evidence type="ECO:0000256" key="2">
    <source>
        <dbReference type="ARBA" id="ARBA00022692"/>
    </source>
</evidence>
<keyword evidence="4" id="KW-0333">Golgi apparatus</keyword>
<sequence length="246" mass="26015">MATISHPPRPRRLALLALSCTLTTSSARSGARLSPPPRWLGTAGGRRRATARAAALAVVRGGSYENDFYEDEWSSEAYVQGDAYDYARPPLDRPKDNPLDLSGLGGFVPDRKTGLIMCAAGAASTMLGVSLFFEKNLIRLGNVLLVAGAPIVVGPQRASRYVLNPAKLRGSLCFACGFMLILSGHPLLGIVVEIFGFLNLFGNLFPLFTAMFKNLPFVQQFASGGGGGPALPPDAYDAGGGGDYGY</sequence>
<feature type="signal peptide" evidence="8">
    <location>
        <begin position="1"/>
        <end position="27"/>
    </location>
</feature>
<accession>A0ABR1GAG8</accession>
<keyword evidence="3 7" id="KW-1133">Transmembrane helix</keyword>
<dbReference type="EMBL" id="JBBJCI010000038">
    <property type="protein sequence ID" value="KAK7250180.1"/>
    <property type="molecule type" value="Genomic_DNA"/>
</dbReference>
<gene>
    <name evidence="9" type="ORF">SO694_00006634</name>
</gene>
<evidence type="ECO:0000256" key="5">
    <source>
        <dbReference type="ARBA" id="ARBA00023136"/>
    </source>
</evidence>
<comment type="similarity">
    <text evidence="6">Belongs to the GOT1 family.</text>
</comment>
<protein>
    <submittedName>
        <fullName evidence="9">Vesicle-mediated transport protein</fullName>
    </submittedName>
</protein>
<keyword evidence="8" id="KW-0732">Signal</keyword>
<keyword evidence="2 7" id="KW-0812">Transmembrane</keyword>
<keyword evidence="10" id="KW-1185">Reference proteome</keyword>
<dbReference type="PANTHER" id="PTHR21493">
    <property type="entry name" value="CGI-141-RELATED/LIPASE CONTAINING PROTEIN"/>
    <property type="match status" value="1"/>
</dbReference>
<evidence type="ECO:0000256" key="7">
    <source>
        <dbReference type="SAM" id="Phobius"/>
    </source>
</evidence>
<evidence type="ECO:0000313" key="9">
    <source>
        <dbReference type="EMBL" id="KAK7250180.1"/>
    </source>
</evidence>
<evidence type="ECO:0000256" key="8">
    <source>
        <dbReference type="SAM" id="SignalP"/>
    </source>
</evidence>
<evidence type="ECO:0000256" key="1">
    <source>
        <dbReference type="ARBA" id="ARBA00004653"/>
    </source>
</evidence>
<comment type="subcellular location">
    <subcellularLocation>
        <location evidence="1">Golgi apparatus membrane</location>
        <topology evidence="1">Multi-pass membrane protein</topology>
    </subcellularLocation>
</comment>
<dbReference type="Pfam" id="PF04178">
    <property type="entry name" value="Got1"/>
    <property type="match status" value="1"/>
</dbReference>
<evidence type="ECO:0000256" key="4">
    <source>
        <dbReference type="ARBA" id="ARBA00023034"/>
    </source>
</evidence>
<feature type="transmembrane region" description="Helical" evidence="7">
    <location>
        <begin position="114"/>
        <end position="133"/>
    </location>
</feature>
<dbReference type="InterPro" id="IPR045176">
    <property type="entry name" value="Got1"/>
</dbReference>
<keyword evidence="5 7" id="KW-0472">Membrane</keyword>
<comment type="caution">
    <text evidence="9">The sequence shown here is derived from an EMBL/GenBank/DDBJ whole genome shotgun (WGS) entry which is preliminary data.</text>
</comment>
<organism evidence="9 10">
    <name type="scientific">Aureococcus anophagefferens</name>
    <name type="common">Harmful bloom alga</name>
    <dbReference type="NCBI Taxonomy" id="44056"/>
    <lineage>
        <taxon>Eukaryota</taxon>
        <taxon>Sar</taxon>
        <taxon>Stramenopiles</taxon>
        <taxon>Ochrophyta</taxon>
        <taxon>Pelagophyceae</taxon>
        <taxon>Pelagomonadales</taxon>
        <taxon>Pelagomonadaceae</taxon>
        <taxon>Aureococcus</taxon>
    </lineage>
</organism>
<evidence type="ECO:0000313" key="10">
    <source>
        <dbReference type="Proteomes" id="UP001363151"/>
    </source>
</evidence>
<evidence type="ECO:0000256" key="3">
    <source>
        <dbReference type="ARBA" id="ARBA00022989"/>
    </source>
</evidence>
<dbReference type="InterPro" id="IPR007305">
    <property type="entry name" value="Vesicle_transpt_Got1/SFT2"/>
</dbReference>